<feature type="region of interest" description="Disordered" evidence="1">
    <location>
        <begin position="113"/>
        <end position="133"/>
    </location>
</feature>
<evidence type="ECO:0000313" key="3">
    <source>
        <dbReference type="Proteomes" id="UP000240357"/>
    </source>
</evidence>
<proteinExistence type="predicted"/>
<reference evidence="2 3" key="1">
    <citation type="submission" date="2018-03" db="EMBL/GenBank/DDBJ databases">
        <title>Adhaeribacter sp. HMF7605 Genome sequencing and assembly.</title>
        <authorList>
            <person name="Kang H."/>
            <person name="Kang J."/>
            <person name="Cha I."/>
            <person name="Kim H."/>
            <person name="Joh K."/>
        </authorList>
    </citation>
    <scope>NUCLEOTIDE SEQUENCE [LARGE SCALE GENOMIC DNA]</scope>
    <source>
        <strain evidence="2 3">HMF7605</strain>
    </source>
</reference>
<dbReference type="EMBL" id="PYFT01000001">
    <property type="protein sequence ID" value="PSR54137.1"/>
    <property type="molecule type" value="Genomic_DNA"/>
</dbReference>
<gene>
    <name evidence="2" type="ORF">AHMF7605_11705</name>
</gene>
<protein>
    <submittedName>
        <fullName evidence="2">Uncharacterized protein</fullName>
    </submittedName>
</protein>
<dbReference type="OrthoDB" id="1054155at2"/>
<evidence type="ECO:0000256" key="1">
    <source>
        <dbReference type="SAM" id="MobiDB-lite"/>
    </source>
</evidence>
<dbReference type="AlphaFoldDB" id="A0A2T2YF51"/>
<evidence type="ECO:0000313" key="2">
    <source>
        <dbReference type="EMBL" id="PSR54137.1"/>
    </source>
</evidence>
<keyword evidence="3" id="KW-1185">Reference proteome</keyword>
<dbReference type="RefSeq" id="WP_106929514.1">
    <property type="nucleotide sequence ID" value="NZ_PYFT01000001.1"/>
</dbReference>
<dbReference type="Proteomes" id="UP000240357">
    <property type="component" value="Unassembled WGS sequence"/>
</dbReference>
<name>A0A2T2YF51_9BACT</name>
<comment type="caution">
    <text evidence="2">The sequence shown here is derived from an EMBL/GenBank/DDBJ whole genome shotgun (WGS) entry which is preliminary data.</text>
</comment>
<accession>A0A2T2YF51</accession>
<organism evidence="2 3">
    <name type="scientific">Adhaeribacter arboris</name>
    <dbReference type="NCBI Taxonomy" id="2072846"/>
    <lineage>
        <taxon>Bacteria</taxon>
        <taxon>Pseudomonadati</taxon>
        <taxon>Bacteroidota</taxon>
        <taxon>Cytophagia</taxon>
        <taxon>Cytophagales</taxon>
        <taxon>Hymenobacteraceae</taxon>
        <taxon>Adhaeribacter</taxon>
    </lineage>
</organism>
<sequence>MSKLTKAEFIAKWAVKFAPNGMAAINGGTFQEWAADIKDSFATETAIGDYLPKSSVKGVLSESTTDVPNMKLVYELMADLGEEIGKGILSISVGNNTFHPEALTGNLEMPWHAGTHSKDGNDPLSPGDIGAEPAITNKGTAFNKDFGTASGTVMQGNDSRVTGALPRADVLNAPGQNTDKTLSQKYISDQFQGVALAIQNISTVTNGLSAGAVLLTHLSQEVLDYIGTNSGGSGGTGARIADLVYTNTNSFALPTGYPQVDKVIIYNALVPRILYDAQFTRAAGSDQIVFTTTLLAGDVLSVIPVRSGGATTGSNYTLPDASKTGKGGVTLSVVPLLASAPIAVGDNDPRLTTEAQQLYQLDLNPDINTTSNSIAIKGKVATVVADALNNYDATAIPLTNYTYEYKLNFAANWTTASTVAALQTAIATTSDTQIMHVRAINTVTLVPNSLLLTIRKI</sequence>